<reference evidence="2 3" key="1">
    <citation type="submission" date="2019-07" db="EMBL/GenBank/DDBJ databases">
        <title>Sphingomonas solaris sp. nov., isolated from a solar panel from Boston, Massachusetts.</title>
        <authorList>
            <person name="Tanner K."/>
            <person name="Pascual J."/>
            <person name="Mancuso C."/>
            <person name="Pereto J."/>
            <person name="Khalil A."/>
            <person name="Vilanova C."/>
        </authorList>
    </citation>
    <scope>NUCLEOTIDE SEQUENCE [LARGE SCALE GENOMIC DNA]</scope>
    <source>
        <strain evidence="2 3">R4DWN</strain>
    </source>
</reference>
<dbReference type="RefSeq" id="WP_145154792.1">
    <property type="nucleotide sequence ID" value="NZ_VNIM01000100.1"/>
</dbReference>
<protein>
    <recommendedName>
        <fullName evidence="4">DUF1311 domain-containing protein</fullName>
    </recommendedName>
</protein>
<organism evidence="2 3">
    <name type="scientific">Alterirhizorhabdus solaris</name>
    <dbReference type="NCBI Taxonomy" id="2529389"/>
    <lineage>
        <taxon>Bacteria</taxon>
        <taxon>Pseudomonadati</taxon>
        <taxon>Pseudomonadota</taxon>
        <taxon>Alphaproteobacteria</taxon>
        <taxon>Sphingomonadales</taxon>
        <taxon>Rhizorhabdaceae</taxon>
        <taxon>Alterirhizorhabdus</taxon>
    </lineage>
</organism>
<keyword evidence="1" id="KW-0732">Signal</keyword>
<accession>A0A558QVD2</accession>
<dbReference type="InterPro" id="IPR052755">
    <property type="entry name" value="Lysozyme_Inhibitor_LprI"/>
</dbReference>
<gene>
    <name evidence="2" type="ORF">FOY91_17725</name>
</gene>
<dbReference type="PANTHER" id="PTHR37549">
    <property type="entry name" value="LIPOPROTEIN LPRI"/>
    <property type="match status" value="1"/>
</dbReference>
<name>A0A558QVD2_9SPHN</name>
<evidence type="ECO:0008006" key="4">
    <source>
        <dbReference type="Google" id="ProtNLM"/>
    </source>
</evidence>
<dbReference type="OrthoDB" id="7595169at2"/>
<feature type="signal peptide" evidence="1">
    <location>
        <begin position="1"/>
        <end position="30"/>
    </location>
</feature>
<dbReference type="PANTHER" id="PTHR37549:SF1">
    <property type="entry name" value="LIPOPROTEIN LPRI"/>
    <property type="match status" value="1"/>
</dbReference>
<dbReference type="EMBL" id="VNIM01000100">
    <property type="protein sequence ID" value="TVV71022.1"/>
    <property type="molecule type" value="Genomic_DNA"/>
</dbReference>
<dbReference type="GO" id="GO:0005576">
    <property type="term" value="C:extracellular region"/>
    <property type="evidence" value="ECO:0007669"/>
    <property type="project" value="TreeGrafter"/>
</dbReference>
<proteinExistence type="predicted"/>
<dbReference type="PROSITE" id="PS51257">
    <property type="entry name" value="PROKAR_LIPOPROTEIN"/>
    <property type="match status" value="1"/>
</dbReference>
<keyword evidence="3" id="KW-1185">Reference proteome</keyword>
<comment type="caution">
    <text evidence="2">The sequence shown here is derived from an EMBL/GenBank/DDBJ whole genome shotgun (WGS) entry which is preliminary data.</text>
</comment>
<evidence type="ECO:0000256" key="1">
    <source>
        <dbReference type="SAM" id="SignalP"/>
    </source>
</evidence>
<dbReference type="Proteomes" id="UP000318681">
    <property type="component" value="Unassembled WGS sequence"/>
</dbReference>
<dbReference type="AlphaFoldDB" id="A0A558QVD2"/>
<evidence type="ECO:0000313" key="3">
    <source>
        <dbReference type="Proteomes" id="UP000318681"/>
    </source>
</evidence>
<evidence type="ECO:0000313" key="2">
    <source>
        <dbReference type="EMBL" id="TVV71022.1"/>
    </source>
</evidence>
<sequence>MMTTRWDRRFGPSAMIWLSLACATAVGAQAEGGSPSAIAPPVAQQTADCARPTYATDQLVCTDAALLALDTQLAEMITVRGQAVEPGTPWREEQKAWFDRRSRCAFLADHRGCVAAAYQMRLVELRALASPPGAGNHVRCVPDLAVTITGAGELGSRSLLDRSGRIALVAFPTGRGPWQPFVTWQARSKTVRISSLDGTTIASCELERRDL</sequence>
<feature type="chain" id="PRO_5021828273" description="DUF1311 domain-containing protein" evidence="1">
    <location>
        <begin position="31"/>
        <end position="211"/>
    </location>
</feature>